<feature type="compositionally biased region" description="Polar residues" evidence="1">
    <location>
        <begin position="895"/>
        <end position="911"/>
    </location>
</feature>
<feature type="region of interest" description="Disordered" evidence="1">
    <location>
        <begin position="393"/>
        <end position="418"/>
    </location>
</feature>
<feature type="compositionally biased region" description="Polar residues" evidence="1">
    <location>
        <begin position="774"/>
        <end position="794"/>
    </location>
</feature>
<dbReference type="KEGG" id="bmic:BMR1_03g03935"/>
<feature type="compositionally biased region" description="Polar residues" evidence="1">
    <location>
        <begin position="67"/>
        <end position="83"/>
    </location>
</feature>
<feature type="compositionally biased region" description="Polar residues" evidence="1">
    <location>
        <begin position="666"/>
        <end position="686"/>
    </location>
</feature>
<reference evidence="2 3" key="2">
    <citation type="journal article" date="2013" name="PLoS ONE">
        <title>Whole genome mapping and re-organization of the nuclear and mitochondrial genomes of Babesia microti isolates.</title>
        <authorList>
            <person name="Cornillot E."/>
            <person name="Dassouli A."/>
            <person name="Garg A."/>
            <person name="Pachikara N."/>
            <person name="Randazzo S."/>
            <person name="Depoix D."/>
            <person name="Carcy B."/>
            <person name="Delbecq S."/>
            <person name="Frutos R."/>
            <person name="Silva J.C."/>
            <person name="Sutton R."/>
            <person name="Krause P.J."/>
            <person name="Mamoun C.B."/>
        </authorList>
    </citation>
    <scope>NUCLEOTIDE SEQUENCE [LARGE SCALE GENOMIC DNA]</scope>
    <source>
        <strain evidence="2 3">RI</strain>
    </source>
</reference>
<organism evidence="2 3">
    <name type="scientific">Babesia microti (strain RI)</name>
    <dbReference type="NCBI Taxonomy" id="1133968"/>
    <lineage>
        <taxon>Eukaryota</taxon>
        <taxon>Sar</taxon>
        <taxon>Alveolata</taxon>
        <taxon>Apicomplexa</taxon>
        <taxon>Aconoidasida</taxon>
        <taxon>Piroplasmida</taxon>
        <taxon>Babesiidae</taxon>
        <taxon>Babesia</taxon>
    </lineage>
</organism>
<feature type="compositionally biased region" description="Polar residues" evidence="1">
    <location>
        <begin position="747"/>
        <end position="767"/>
    </location>
</feature>
<accession>A0A1R4AC76</accession>
<feature type="compositionally biased region" description="Basic and acidic residues" evidence="1">
    <location>
        <begin position="406"/>
        <end position="418"/>
    </location>
</feature>
<proteinExistence type="predicted"/>
<feature type="compositionally biased region" description="Polar residues" evidence="1">
    <location>
        <begin position="801"/>
        <end position="821"/>
    </location>
</feature>
<dbReference type="GeneID" id="24425434"/>
<dbReference type="VEuPathDB" id="PiroplasmaDB:BMR1_03g03935"/>
<sequence length="911" mass="99058">MHPAIHVESILKMPRTTVQLNKNNKKAAALINTFFNRTDSLFSFENQPEKSTADASNTSDPDYLSPDNANKQSGIYENTPNNDANIDVRALDDCAVKITDCGIYQNQDISPKNSFSSTAVSDHEDSDNNTHVYDNKQLNDTIKAKTQCSVNDSESGALVHSGFVAKMAHNLDEMSLKRNQNKSNNIEGVNAKNVVKKASDEIGQCVREIECFKQEICMLKNEIDKLKLEIKQYKKDNCQQKVAECKQKIEVFQREILEKRKAITHDIDPSETSIEMFNNNNQDDEQFDDCQCEAKGEECKDYETNCNDNGADEACGSSEEILYNDNQHINDDQHINDVNLIVEQNINDENNLANSTYNCDECYHEEVENVSHQYNLERLDATVVNEGILKKKMRGAEGDEDEENGTDMKENCVDGVKSDNEENDFGKIGSENLFNDNKYVCSEECRDMYDDVCKEASNEIEIVDKGSITEMENNEKLPEIASLENDLNTTISSSVNTETQIQTHDNDAAPCTPYNDPTSSYHGIVDSVDSVSPLKTLSKDLNSNSTFDFENSEAKNADDMARSCPITIDAKAGDSTSCQITDEGIFENKPAATSGAHVRSGSSGVQKMDSGTYENQPSATSGAHVRSGTSGVQKMDSGTYENQPSATSGAHVRSGSSGVQKMDSGTYENQPSATSTAHVRSGSSGVQKMDSGTYENQPSATSTAHVRSGSSGVQKMDSGTYENQPSATSGAHVRSGTSGVQKMDSGTYENQPSATSGAHVRSGTSGVQKMDSGTYENQPSATSGAHVRSGSSGVQKMDSGTYENQPSATSTAHVRSGTSGVQKMDSGTYENQPSATSIAHFSSSIPNTQKVYSGTFENEPSQHIMRSRTNQKTSQQHNPISTPAPVGDTAIDGTFTHTNDITASPPASQPS</sequence>
<feature type="region of interest" description="Disordered" evidence="1">
    <location>
        <begin position="112"/>
        <end position="133"/>
    </location>
</feature>
<feature type="compositionally biased region" description="Polar residues" evidence="1">
    <location>
        <begin position="612"/>
        <end position="632"/>
    </location>
</feature>
<dbReference type="AlphaFoldDB" id="A0A1R4AC76"/>
<feature type="region of interest" description="Disordered" evidence="1">
    <location>
        <begin position="46"/>
        <end position="83"/>
    </location>
</feature>
<feature type="compositionally biased region" description="Polar residues" evidence="1">
    <location>
        <begin position="693"/>
        <end position="713"/>
    </location>
</feature>
<gene>
    <name evidence="2" type="ORF">BMR1_03g03935</name>
</gene>
<feature type="compositionally biased region" description="Polar residues" evidence="1">
    <location>
        <begin position="867"/>
        <end position="881"/>
    </location>
</feature>
<reference evidence="2 3" key="1">
    <citation type="journal article" date="2012" name="Nucleic Acids Res.">
        <title>Sequencing of the smallest Apicomplexan genome from the human pathogen Babesia microti.</title>
        <authorList>
            <person name="Cornillot E."/>
            <person name="Hadj-Kaddour K."/>
            <person name="Dassouli A."/>
            <person name="Noel B."/>
            <person name="Ranwez V."/>
            <person name="Vacherie B."/>
            <person name="Augagneur Y."/>
            <person name="Bres V."/>
            <person name="Duclos A."/>
            <person name="Randazzo S."/>
            <person name="Carcy B."/>
            <person name="Debierre-Grockiego F."/>
            <person name="Delbecq S."/>
            <person name="Moubri-Menage K."/>
            <person name="Shams-Eldin H."/>
            <person name="Usmani-Brown S."/>
            <person name="Bringaud F."/>
            <person name="Wincker P."/>
            <person name="Vivares C.P."/>
            <person name="Schwarz R.T."/>
            <person name="Schetters T.P."/>
            <person name="Krause P.J."/>
            <person name="Gorenflot A."/>
            <person name="Berry V."/>
            <person name="Barbe V."/>
            <person name="Ben Mamoun C."/>
        </authorList>
    </citation>
    <scope>NUCLEOTIDE SEQUENCE [LARGE SCALE GENOMIC DNA]</scope>
    <source>
        <strain evidence="2 3">RI</strain>
    </source>
</reference>
<reference evidence="2 3" key="3">
    <citation type="journal article" date="2016" name="Sci. Rep.">
        <title>Genome-wide diversity and gene expression profiling of Babesia microti isolates identify polymorphic genes that mediate host-pathogen interactions.</title>
        <authorList>
            <person name="Silva J.C."/>
            <person name="Cornillot E."/>
            <person name="McCracken C."/>
            <person name="Usmani-Brown S."/>
            <person name="Dwivedi A."/>
            <person name="Ifeonu O.O."/>
            <person name="Crabtree J."/>
            <person name="Gotia H.T."/>
            <person name="Virji A.Z."/>
            <person name="Reynes C."/>
            <person name="Colinge J."/>
            <person name="Kumar V."/>
            <person name="Lawres L."/>
            <person name="Pazzi J.E."/>
            <person name="Pablo J.V."/>
            <person name="Hung C."/>
            <person name="Brancato J."/>
            <person name="Kumari P."/>
            <person name="Orvis J."/>
            <person name="Tretina K."/>
            <person name="Chibucos M."/>
            <person name="Ott S."/>
            <person name="Sadzewicz L."/>
            <person name="Sengamalay N."/>
            <person name="Shetty A.C."/>
            <person name="Su Q."/>
            <person name="Tallon L."/>
            <person name="Fraser C.M."/>
            <person name="Frutos R."/>
            <person name="Molina D.M."/>
            <person name="Krause P.J."/>
            <person name="Ben Mamoun C."/>
        </authorList>
    </citation>
    <scope>NUCLEOTIDE SEQUENCE [LARGE SCALE GENOMIC DNA]</scope>
    <source>
        <strain evidence="2 3">RI</strain>
    </source>
</reference>
<dbReference type="EMBL" id="LN871598">
    <property type="protein sequence ID" value="SJK86621.1"/>
    <property type="molecule type" value="Genomic_DNA"/>
</dbReference>
<keyword evidence="3" id="KW-1185">Reference proteome</keyword>
<protein>
    <submittedName>
        <fullName evidence="2">Nucleoporin NUP116/NSP116, putative (NUP116)</fullName>
    </submittedName>
</protein>
<evidence type="ECO:0000313" key="2">
    <source>
        <dbReference type="EMBL" id="SJK86621.1"/>
    </source>
</evidence>
<feature type="compositionally biased region" description="Polar residues" evidence="1">
    <location>
        <begin position="639"/>
        <end position="659"/>
    </location>
</feature>
<dbReference type="RefSeq" id="XP_021338758.1">
    <property type="nucleotide sequence ID" value="XM_021482213.1"/>
</dbReference>
<evidence type="ECO:0000256" key="1">
    <source>
        <dbReference type="SAM" id="MobiDB-lite"/>
    </source>
</evidence>
<feature type="region of interest" description="Disordered" evidence="1">
    <location>
        <begin position="589"/>
        <end position="834"/>
    </location>
</feature>
<feature type="region of interest" description="Disordered" evidence="1">
    <location>
        <begin position="859"/>
        <end position="911"/>
    </location>
</feature>
<name>A0A1R4AC76_BABMR</name>
<evidence type="ECO:0000313" key="3">
    <source>
        <dbReference type="Proteomes" id="UP000002899"/>
    </source>
</evidence>
<dbReference type="Proteomes" id="UP000002899">
    <property type="component" value="Chromosome III"/>
</dbReference>
<feature type="compositionally biased region" description="Polar residues" evidence="1">
    <location>
        <begin position="720"/>
        <end position="740"/>
    </location>
</feature>